<gene>
    <name evidence="2" type="ORF">DCE93_07355</name>
</gene>
<reference evidence="2 3" key="1">
    <citation type="submission" date="2018-04" db="EMBL/GenBank/DDBJ databases">
        <authorList>
            <person name="Li J."/>
        </authorList>
    </citation>
    <scope>NUCLEOTIDE SEQUENCE [LARGE SCALE GENOMIC DNA]</scope>
    <source>
        <strain evidence="3">30A</strain>
    </source>
</reference>
<feature type="transmembrane region" description="Helical" evidence="1">
    <location>
        <begin position="24"/>
        <end position="45"/>
    </location>
</feature>
<dbReference type="EMBL" id="CP028913">
    <property type="protein sequence ID" value="AWB95500.1"/>
    <property type="molecule type" value="Genomic_DNA"/>
</dbReference>
<name>A0A2S0WW35_9MICO</name>
<dbReference type="RefSeq" id="WP_108595314.1">
    <property type="nucleotide sequence ID" value="NZ_CP028913.1"/>
</dbReference>
<keyword evidence="1" id="KW-0472">Membrane</keyword>
<keyword evidence="1" id="KW-1133">Transmembrane helix</keyword>
<keyword evidence="1" id="KW-0812">Transmembrane</keyword>
<evidence type="ECO:0000256" key="1">
    <source>
        <dbReference type="SAM" id="Phobius"/>
    </source>
</evidence>
<keyword evidence="3" id="KW-1185">Reference proteome</keyword>
<dbReference type="KEGG" id="agm:DCE93_07355"/>
<dbReference type="Proteomes" id="UP000244729">
    <property type="component" value="Chromosome"/>
</dbReference>
<dbReference type="AlphaFoldDB" id="A0A2S0WW35"/>
<accession>A0A2S0WW35</accession>
<evidence type="ECO:0000313" key="2">
    <source>
        <dbReference type="EMBL" id="AWB95500.1"/>
    </source>
</evidence>
<organism evidence="2 3">
    <name type="scientific">Agromyces badenianii</name>
    <dbReference type="NCBI Taxonomy" id="2080742"/>
    <lineage>
        <taxon>Bacteria</taxon>
        <taxon>Bacillati</taxon>
        <taxon>Actinomycetota</taxon>
        <taxon>Actinomycetes</taxon>
        <taxon>Micrococcales</taxon>
        <taxon>Microbacteriaceae</taxon>
        <taxon>Agromyces</taxon>
    </lineage>
</organism>
<evidence type="ECO:0000313" key="3">
    <source>
        <dbReference type="Proteomes" id="UP000244729"/>
    </source>
</evidence>
<proteinExistence type="predicted"/>
<feature type="transmembrane region" description="Helical" evidence="1">
    <location>
        <begin position="51"/>
        <end position="70"/>
    </location>
</feature>
<sequence length="338" mass="37896">MTSVTPTTAGKRPYEASVWRVRTLIRVGAVTQALGWIALVLVLGVRGDETLFSWAALVGFVVVVPFLALWPRIRLRADGSVTFWGWTRVLTANVDEIVRLSMSPYGLRCEFADGSTFTSVIFQATGHIRYPRVFDFVEAATGERPVLESWRVWDAATDHGIQLFPPVTAGNAATTTFFAGATPRNPDEARFLTRLAEFARGWRGPIAPSDTQSIELVPLVIGIRVLDLSTPLTLWLAYHPAEHSLIGCWGDDYVLDDYDPSDAEQLTITGENESAEFFAERASEWISHQLARPVSREWWGGKQSRWVFEDSGSTFWGYVSRRRLARGAPTRRVVERFE</sequence>
<protein>
    <submittedName>
        <fullName evidence="2">Uncharacterized protein</fullName>
    </submittedName>
</protein>